<proteinExistence type="predicted"/>
<evidence type="ECO:0000313" key="2">
    <source>
        <dbReference type="EMBL" id="CAH0405305.1"/>
    </source>
</evidence>
<sequence length="167" mass="19375">MSPYGKVQNEIDFIMSTKKLIFNDVSVINAVKTGSDHREHFQQNGDKTTCNETTSILKRGTALQKTFFIMNRAEKVTLRSALFSERNSDSVARKSVRRSPERLHRQKLFFVNIPKVTYRRWKIVPALGSGEHKRTTEGHSPMFCGHKNARERKEHKKIRQCAPPEYK</sequence>
<protein>
    <submittedName>
        <fullName evidence="2">Uncharacterized protein</fullName>
    </submittedName>
</protein>
<feature type="region of interest" description="Disordered" evidence="1">
    <location>
        <begin position="130"/>
        <end position="167"/>
    </location>
</feature>
<evidence type="ECO:0000256" key="1">
    <source>
        <dbReference type="SAM" id="MobiDB-lite"/>
    </source>
</evidence>
<evidence type="ECO:0000313" key="3">
    <source>
        <dbReference type="Proteomes" id="UP001153292"/>
    </source>
</evidence>
<dbReference type="EMBL" id="OU963897">
    <property type="protein sequence ID" value="CAH0405305.1"/>
    <property type="molecule type" value="Genomic_DNA"/>
</dbReference>
<reference evidence="2" key="1">
    <citation type="submission" date="2021-12" db="EMBL/GenBank/DDBJ databases">
        <authorList>
            <person name="King R."/>
        </authorList>
    </citation>
    <scope>NUCLEOTIDE SEQUENCE</scope>
</reference>
<feature type="compositionally biased region" description="Basic residues" evidence="1">
    <location>
        <begin position="147"/>
        <end position="159"/>
    </location>
</feature>
<dbReference type="Proteomes" id="UP001153292">
    <property type="component" value="Chromosome 4"/>
</dbReference>
<gene>
    <name evidence="2" type="ORF">CHILSU_LOCUS8665</name>
</gene>
<accession>A0ABN8B721</accession>
<organism evidence="2 3">
    <name type="scientific">Chilo suppressalis</name>
    <name type="common">Asiatic rice borer moth</name>
    <dbReference type="NCBI Taxonomy" id="168631"/>
    <lineage>
        <taxon>Eukaryota</taxon>
        <taxon>Metazoa</taxon>
        <taxon>Ecdysozoa</taxon>
        <taxon>Arthropoda</taxon>
        <taxon>Hexapoda</taxon>
        <taxon>Insecta</taxon>
        <taxon>Pterygota</taxon>
        <taxon>Neoptera</taxon>
        <taxon>Endopterygota</taxon>
        <taxon>Lepidoptera</taxon>
        <taxon>Glossata</taxon>
        <taxon>Ditrysia</taxon>
        <taxon>Pyraloidea</taxon>
        <taxon>Crambidae</taxon>
        <taxon>Crambinae</taxon>
        <taxon>Chilo</taxon>
    </lineage>
</organism>
<keyword evidence="3" id="KW-1185">Reference proteome</keyword>
<name>A0ABN8B721_CHISP</name>